<feature type="transmembrane region" description="Helical" evidence="1">
    <location>
        <begin position="469"/>
        <end position="490"/>
    </location>
</feature>
<dbReference type="AlphaFoldDB" id="A0A9P8W6L7"/>
<dbReference type="OrthoDB" id="5392263at2759"/>
<keyword evidence="4" id="KW-1185">Reference proteome</keyword>
<comment type="caution">
    <text evidence="3">The sequence shown here is derived from an EMBL/GenBank/DDBJ whole genome shotgun (WGS) entry which is preliminary data.</text>
</comment>
<feature type="transmembrane region" description="Helical" evidence="1">
    <location>
        <begin position="241"/>
        <end position="263"/>
    </location>
</feature>
<accession>A0A9P8W6L7</accession>
<keyword evidence="1" id="KW-0812">Transmembrane</keyword>
<feature type="transmembrane region" description="Helical" evidence="1">
    <location>
        <begin position="496"/>
        <end position="514"/>
    </location>
</feature>
<feature type="chain" id="PRO_5040313775" description="Transmembrane protein" evidence="2">
    <location>
        <begin position="27"/>
        <end position="583"/>
    </location>
</feature>
<feature type="transmembrane region" description="Helical" evidence="1">
    <location>
        <begin position="404"/>
        <end position="426"/>
    </location>
</feature>
<evidence type="ECO:0008006" key="5">
    <source>
        <dbReference type="Google" id="ProtNLM"/>
    </source>
</evidence>
<feature type="transmembrane region" description="Helical" evidence="1">
    <location>
        <begin position="275"/>
        <end position="293"/>
    </location>
</feature>
<keyword evidence="2" id="KW-0732">Signal</keyword>
<reference evidence="3 4" key="1">
    <citation type="journal article" date="2021" name="Nat. Commun.">
        <title>Genetic determinants of endophytism in the Arabidopsis root mycobiome.</title>
        <authorList>
            <person name="Mesny F."/>
            <person name="Miyauchi S."/>
            <person name="Thiergart T."/>
            <person name="Pickel B."/>
            <person name="Atanasova L."/>
            <person name="Karlsson M."/>
            <person name="Huettel B."/>
            <person name="Barry K.W."/>
            <person name="Haridas S."/>
            <person name="Chen C."/>
            <person name="Bauer D."/>
            <person name="Andreopoulos W."/>
            <person name="Pangilinan J."/>
            <person name="LaButti K."/>
            <person name="Riley R."/>
            <person name="Lipzen A."/>
            <person name="Clum A."/>
            <person name="Drula E."/>
            <person name="Henrissat B."/>
            <person name="Kohler A."/>
            <person name="Grigoriev I.V."/>
            <person name="Martin F.M."/>
            <person name="Hacquard S."/>
        </authorList>
    </citation>
    <scope>NUCLEOTIDE SEQUENCE [LARGE SCALE GENOMIC DNA]</scope>
    <source>
        <strain evidence="3 4">MPI-CAGE-CH-0241</strain>
    </source>
</reference>
<name>A0A9P8W6L7_9HYPO</name>
<keyword evidence="1" id="KW-1133">Transmembrane helix</keyword>
<evidence type="ECO:0000313" key="4">
    <source>
        <dbReference type="Proteomes" id="UP000777438"/>
    </source>
</evidence>
<gene>
    <name evidence="3" type="ORF">B0T10DRAFT_404816</name>
</gene>
<keyword evidence="1" id="KW-0472">Membrane</keyword>
<evidence type="ECO:0000256" key="2">
    <source>
        <dbReference type="SAM" id="SignalP"/>
    </source>
</evidence>
<protein>
    <recommendedName>
        <fullName evidence="5">Transmembrane protein</fullName>
    </recommendedName>
</protein>
<organism evidence="3 4">
    <name type="scientific">Thelonectria olida</name>
    <dbReference type="NCBI Taxonomy" id="1576542"/>
    <lineage>
        <taxon>Eukaryota</taxon>
        <taxon>Fungi</taxon>
        <taxon>Dikarya</taxon>
        <taxon>Ascomycota</taxon>
        <taxon>Pezizomycotina</taxon>
        <taxon>Sordariomycetes</taxon>
        <taxon>Hypocreomycetidae</taxon>
        <taxon>Hypocreales</taxon>
        <taxon>Nectriaceae</taxon>
        <taxon>Thelonectria</taxon>
    </lineage>
</organism>
<evidence type="ECO:0000313" key="3">
    <source>
        <dbReference type="EMBL" id="KAH6889499.1"/>
    </source>
</evidence>
<proteinExistence type="predicted"/>
<dbReference type="EMBL" id="JAGPYM010000011">
    <property type="protein sequence ID" value="KAH6889499.1"/>
    <property type="molecule type" value="Genomic_DNA"/>
</dbReference>
<dbReference type="Proteomes" id="UP000777438">
    <property type="component" value="Unassembled WGS sequence"/>
</dbReference>
<sequence>MASSSLHRVALVRGLVIWTLLATVRAQDTDFSTCSSVLNAILTGNTTLGDIDNSTIDQYLWTGPITGLRHGFPRENITAINYEVGCKRLCGSRTEIMSTRSALEIATNWIFQLSILLNLPYESVHQKKFRTTFGSVFHWVGSPQTALTHTIFNVRQTRHCHRMAKTRHGLWNDTFYVLSCIGQFDTPSDHHEEHIFHNALVFGLFRPLAKNNGSVDHDQQYTAELLSTIAFQLRVLRRRGVIPTLASLAIFLIAFLFSLVLAFADIDGNRTGAPLTLGLIYCWLPILVIFSIIDRNPVSAERSATLLSRWLYNVNAVMAATKEADNKKNIPRPKWWTRQTSRNELEAFRVGEFIGQGRRAQCSYLADAAIRAHNACEPGNDVSEYEACASVVVDHLNGRRPGSWFITATVSLLIVWVEVMMAFMIAFFTPTFGLGCWSGCCLVYGVLSSLTWGYQLICKAPGRKGRMVCNMFNFVAFVWLIFLTALVFYIENFNMHVPWVTASVIGGLALNTRMARSACRKQRWELEVIEASDFQLPKGRKMPCICTNEQARISRKRNFKECVMGSAERLIIQWHDIMVCYSY</sequence>
<feature type="transmembrane region" description="Helical" evidence="1">
    <location>
        <begin position="432"/>
        <end position="457"/>
    </location>
</feature>
<feature type="signal peptide" evidence="2">
    <location>
        <begin position="1"/>
        <end position="26"/>
    </location>
</feature>
<evidence type="ECO:0000256" key="1">
    <source>
        <dbReference type="SAM" id="Phobius"/>
    </source>
</evidence>